<dbReference type="Gene3D" id="1.20.1440.340">
    <property type="match status" value="1"/>
</dbReference>
<dbReference type="SUPFAM" id="SSF54211">
    <property type="entry name" value="Ribosomal protein S5 domain 2-like"/>
    <property type="match status" value="2"/>
</dbReference>
<evidence type="ECO:0000256" key="2">
    <source>
        <dbReference type="ARBA" id="ARBA00022741"/>
    </source>
</evidence>
<gene>
    <name evidence="5" type="ORF">DC041_0004666</name>
</gene>
<organism evidence="5 6">
    <name type="scientific">Schistosoma bovis</name>
    <name type="common">Blood fluke</name>
    <dbReference type="NCBI Taxonomy" id="6184"/>
    <lineage>
        <taxon>Eukaryota</taxon>
        <taxon>Metazoa</taxon>
        <taxon>Spiralia</taxon>
        <taxon>Lophotrochozoa</taxon>
        <taxon>Platyhelminthes</taxon>
        <taxon>Trematoda</taxon>
        <taxon>Digenea</taxon>
        <taxon>Strigeidida</taxon>
        <taxon>Schistosomatoidea</taxon>
        <taxon>Schistosomatidae</taxon>
        <taxon>Schistosoma</taxon>
    </lineage>
</organism>
<evidence type="ECO:0000256" key="1">
    <source>
        <dbReference type="ARBA" id="ARBA00006566"/>
    </source>
</evidence>
<keyword evidence="5" id="KW-0418">Kinase</keyword>
<dbReference type="InterPro" id="IPR006204">
    <property type="entry name" value="GHMP_kinase_N_dom"/>
</dbReference>
<dbReference type="GO" id="GO:0004335">
    <property type="term" value="F:galactokinase activity"/>
    <property type="evidence" value="ECO:0007669"/>
    <property type="project" value="TreeGrafter"/>
</dbReference>
<evidence type="ECO:0000256" key="3">
    <source>
        <dbReference type="ARBA" id="ARBA00022840"/>
    </source>
</evidence>
<evidence type="ECO:0000313" key="5">
    <source>
        <dbReference type="EMBL" id="RTG91023.1"/>
    </source>
</evidence>
<dbReference type="InterPro" id="IPR014721">
    <property type="entry name" value="Ribsml_uS5_D2-typ_fold_subgr"/>
</dbReference>
<dbReference type="PANTHER" id="PTHR10457:SF7">
    <property type="entry name" value="GALACTOKINASE-RELATED"/>
    <property type="match status" value="1"/>
</dbReference>
<evidence type="ECO:0000259" key="4">
    <source>
        <dbReference type="Pfam" id="PF00288"/>
    </source>
</evidence>
<comment type="caution">
    <text evidence="5">The sequence shown here is derived from an EMBL/GenBank/DDBJ whole genome shotgun (WGS) entry which is preliminary data.</text>
</comment>
<protein>
    <submittedName>
        <fullName evidence="5">N-acetylgalactosamine kinase</fullName>
    </submittedName>
</protein>
<dbReference type="STRING" id="6184.A0A430QTJ0"/>
<dbReference type="GO" id="GO:0006012">
    <property type="term" value="P:galactose metabolic process"/>
    <property type="evidence" value="ECO:0007669"/>
    <property type="project" value="TreeGrafter"/>
</dbReference>
<dbReference type="AlphaFoldDB" id="A0A430QTJ0"/>
<keyword evidence="6" id="KW-1185">Reference proteome</keyword>
<dbReference type="InterPro" id="IPR020568">
    <property type="entry name" value="Ribosomal_Su5_D2-typ_SF"/>
</dbReference>
<name>A0A430QTJ0_SCHBO</name>
<keyword evidence="2" id="KW-0547">Nucleotide-binding</keyword>
<dbReference type="PRINTS" id="PR00959">
    <property type="entry name" value="MEVGALKINASE"/>
</dbReference>
<keyword evidence="3" id="KW-0067">ATP-binding</keyword>
<dbReference type="Pfam" id="PF00288">
    <property type="entry name" value="GHMP_kinases_N"/>
    <property type="match status" value="1"/>
</dbReference>
<dbReference type="GO" id="GO:0005524">
    <property type="term" value="F:ATP binding"/>
    <property type="evidence" value="ECO:0007669"/>
    <property type="project" value="UniProtKB-KW"/>
</dbReference>
<sequence length="309" mass="33338">DWTPPSLNVLVGDVEYGGLWPAAGLSSSSAFVVASAIAIMRISGLQISRHELASLCAKCEQYIGMQGGGMDQAASVLAVENNALMIEFTKPFVTVSPIQLPSDMVFVIAHSGVHARKAATSYYNERVAECRLAAKHELASLCAKCEQYIGMQGGGMDQAASVLAVENNALMIEFTKPFVTVSPIQLPSDMVFVIAHSGVHARKAATSYYNERVAECRLAAKILVRNSPHITEPSNYSSITPLCLSDAQKLWKADSPDEMIRIQKDGLSIVTRYLPTGITSRENLCNLGLTSPIIEGCLTENTKTMSDNH</sequence>
<keyword evidence="5" id="KW-0808">Transferase</keyword>
<comment type="similarity">
    <text evidence="1">Belongs to the GHMP kinase family. GalK subfamily.</text>
</comment>
<feature type="domain" description="GHMP kinase N-terminal" evidence="4">
    <location>
        <begin position="21"/>
        <end position="77"/>
    </location>
</feature>
<dbReference type="Proteomes" id="UP000290809">
    <property type="component" value="Unassembled WGS sequence"/>
</dbReference>
<reference evidence="5 6" key="1">
    <citation type="journal article" date="2019" name="PLoS Pathog.">
        <title>Genome sequence of the bovine parasite Schistosoma bovis Tanzania.</title>
        <authorList>
            <person name="Oey H."/>
            <person name="Zakrzewski M."/>
            <person name="Gobert G."/>
            <person name="Gravermann K."/>
            <person name="Stoye J."/>
            <person name="Jones M."/>
            <person name="Mcmanus D."/>
            <person name="Krause L."/>
        </authorList>
    </citation>
    <scope>NUCLEOTIDE SEQUENCE [LARGE SCALE GENOMIC DNA]</scope>
    <source>
        <strain evidence="5 6">TAN1997</strain>
    </source>
</reference>
<dbReference type="PANTHER" id="PTHR10457">
    <property type="entry name" value="MEVALONATE KINASE/GALACTOKINASE"/>
    <property type="match status" value="1"/>
</dbReference>
<dbReference type="Gene3D" id="3.30.230.10">
    <property type="match status" value="2"/>
</dbReference>
<feature type="non-terminal residue" evidence="5">
    <location>
        <position position="1"/>
    </location>
</feature>
<dbReference type="GO" id="GO:0005829">
    <property type="term" value="C:cytosol"/>
    <property type="evidence" value="ECO:0007669"/>
    <property type="project" value="TreeGrafter"/>
</dbReference>
<proteinExistence type="inferred from homology"/>
<dbReference type="EMBL" id="QMKO01000742">
    <property type="protein sequence ID" value="RTG91023.1"/>
    <property type="molecule type" value="Genomic_DNA"/>
</dbReference>
<evidence type="ECO:0000313" key="6">
    <source>
        <dbReference type="Proteomes" id="UP000290809"/>
    </source>
</evidence>
<accession>A0A430QTJ0</accession>